<dbReference type="AlphaFoldDB" id="A0A813WUQ2"/>
<comment type="caution">
    <text evidence="2">The sequence shown here is derived from an EMBL/GenBank/DDBJ whole genome shotgun (WGS) entry which is preliminary data.</text>
</comment>
<reference evidence="2" key="1">
    <citation type="submission" date="2021-02" db="EMBL/GenBank/DDBJ databases">
        <authorList>
            <person name="Nowell W R."/>
        </authorList>
    </citation>
    <scope>NUCLEOTIDE SEQUENCE</scope>
</reference>
<protein>
    <submittedName>
        <fullName evidence="2">Uncharacterized protein</fullName>
    </submittedName>
</protein>
<keyword evidence="1" id="KW-1133">Transmembrane helix</keyword>
<feature type="transmembrane region" description="Helical" evidence="1">
    <location>
        <begin position="30"/>
        <end position="54"/>
    </location>
</feature>
<sequence length="116" mass="12886">MNATGNISILYGVCTTCQISYGFSSADRRAMIVLIVFAAVALVSCYVSVIWFTIRTRYIPEKSLLIPMENIMTNQAFDRSDGEEDSVRVVNNVSTPTTTTPRPAVIVISEDPKERF</sequence>
<keyword evidence="1" id="KW-0472">Membrane</keyword>
<evidence type="ECO:0000256" key="1">
    <source>
        <dbReference type="SAM" id="Phobius"/>
    </source>
</evidence>
<gene>
    <name evidence="2" type="ORF">XAT740_LOCUS5808</name>
</gene>
<keyword evidence="3" id="KW-1185">Reference proteome</keyword>
<dbReference type="EMBL" id="CAJNOR010000256">
    <property type="protein sequence ID" value="CAF0857507.1"/>
    <property type="molecule type" value="Genomic_DNA"/>
</dbReference>
<dbReference type="Proteomes" id="UP000663828">
    <property type="component" value="Unassembled WGS sequence"/>
</dbReference>
<keyword evidence="1" id="KW-0812">Transmembrane</keyword>
<proteinExistence type="predicted"/>
<name>A0A813WUQ2_ADIRI</name>
<accession>A0A813WUQ2</accession>
<evidence type="ECO:0000313" key="3">
    <source>
        <dbReference type="Proteomes" id="UP000663828"/>
    </source>
</evidence>
<organism evidence="2 3">
    <name type="scientific">Adineta ricciae</name>
    <name type="common">Rotifer</name>
    <dbReference type="NCBI Taxonomy" id="249248"/>
    <lineage>
        <taxon>Eukaryota</taxon>
        <taxon>Metazoa</taxon>
        <taxon>Spiralia</taxon>
        <taxon>Gnathifera</taxon>
        <taxon>Rotifera</taxon>
        <taxon>Eurotatoria</taxon>
        <taxon>Bdelloidea</taxon>
        <taxon>Adinetida</taxon>
        <taxon>Adinetidae</taxon>
        <taxon>Adineta</taxon>
    </lineage>
</organism>
<evidence type="ECO:0000313" key="2">
    <source>
        <dbReference type="EMBL" id="CAF0857507.1"/>
    </source>
</evidence>